<reference evidence="3 4" key="1">
    <citation type="submission" date="2022-06" db="EMBL/GenBank/DDBJ databases">
        <title>Mycolicibacterium sp. CAU 1645 isolated from seawater.</title>
        <authorList>
            <person name="Kim W."/>
        </authorList>
    </citation>
    <scope>NUCLEOTIDE SEQUENCE [LARGE SCALE GENOMIC DNA]</scope>
    <source>
        <strain evidence="3 4">CAU 1645</strain>
    </source>
</reference>
<evidence type="ECO:0000256" key="1">
    <source>
        <dbReference type="ARBA" id="ARBA00023027"/>
    </source>
</evidence>
<dbReference type="Proteomes" id="UP001651690">
    <property type="component" value="Unassembled WGS sequence"/>
</dbReference>
<name>A0ABT1M7Z4_9MYCO</name>
<dbReference type="InterPro" id="IPR001509">
    <property type="entry name" value="Epimerase_deHydtase"/>
</dbReference>
<dbReference type="EMBL" id="JANDBD010000011">
    <property type="protein sequence ID" value="MCP9275296.1"/>
    <property type="molecule type" value="Genomic_DNA"/>
</dbReference>
<keyword evidence="3" id="KW-0456">Lyase</keyword>
<keyword evidence="4" id="KW-1185">Reference proteome</keyword>
<dbReference type="SUPFAM" id="SSF51735">
    <property type="entry name" value="NAD(P)-binding Rossmann-fold domains"/>
    <property type="match status" value="1"/>
</dbReference>
<comment type="caution">
    <text evidence="3">The sequence shown here is derived from an EMBL/GenBank/DDBJ whole genome shotgun (WGS) entry which is preliminary data.</text>
</comment>
<keyword evidence="1" id="KW-0520">NAD</keyword>
<protein>
    <submittedName>
        <fullName evidence="3">GDP-mannose 4,6-dehydratase</fullName>
        <ecNumber evidence="3">4.2.1.47</ecNumber>
    </submittedName>
</protein>
<evidence type="ECO:0000313" key="3">
    <source>
        <dbReference type="EMBL" id="MCP9275296.1"/>
    </source>
</evidence>
<sequence length="316" mass="34947">MKVLVTGVAGFIGSTLAERLVSDGHQVVGIDSFSDYYDRRIKESNLARLTDVNGFTLLEGDLNTADLRTVLDRVEVVYHHAGQPGVRKSWGADFTDYTDANISATQRLLEAVRNSAPSLTRFVYASSSSVYGNAERYPTSESDRPQPRSPYGVTKLAGEHLVNLYAANFGIPAISLRYFTVYGPRQRPDMAFNRFIEWARHDRPLPVYGDGTQIREFTYVDDIVEANVRACDADVEPGTVVNLSGGTATSVNDVLDLLEKIHGEPLRVHRGEPALGDVFRTGGCTERAKTLLGWEPRMGIEEGLAREYDWLAARDG</sequence>
<gene>
    <name evidence="3" type="ORF">NM203_24210</name>
</gene>
<dbReference type="PRINTS" id="PR01713">
    <property type="entry name" value="NUCEPIMERASE"/>
</dbReference>
<feature type="domain" description="NAD-dependent epimerase/dehydratase" evidence="2">
    <location>
        <begin position="3"/>
        <end position="243"/>
    </location>
</feature>
<dbReference type="PANTHER" id="PTHR43574">
    <property type="entry name" value="EPIMERASE-RELATED"/>
    <property type="match status" value="1"/>
</dbReference>
<dbReference type="Pfam" id="PF01370">
    <property type="entry name" value="Epimerase"/>
    <property type="match status" value="1"/>
</dbReference>
<dbReference type="RefSeq" id="WP_255063115.1">
    <property type="nucleotide sequence ID" value="NZ_JANDBD010000011.1"/>
</dbReference>
<dbReference type="GO" id="GO:0008446">
    <property type="term" value="F:GDP-mannose 4,6-dehydratase activity"/>
    <property type="evidence" value="ECO:0007669"/>
    <property type="project" value="UniProtKB-EC"/>
</dbReference>
<accession>A0ABT1M7Z4</accession>
<evidence type="ECO:0000313" key="4">
    <source>
        <dbReference type="Proteomes" id="UP001651690"/>
    </source>
</evidence>
<dbReference type="InterPro" id="IPR036291">
    <property type="entry name" value="NAD(P)-bd_dom_sf"/>
</dbReference>
<dbReference type="Gene3D" id="3.90.25.10">
    <property type="entry name" value="UDP-galactose 4-epimerase, domain 1"/>
    <property type="match status" value="1"/>
</dbReference>
<dbReference type="Gene3D" id="3.40.50.720">
    <property type="entry name" value="NAD(P)-binding Rossmann-like Domain"/>
    <property type="match status" value="1"/>
</dbReference>
<proteinExistence type="predicted"/>
<organism evidence="3 4">
    <name type="scientific">Mycolicibacterium arenosum</name>
    <dbReference type="NCBI Taxonomy" id="2952157"/>
    <lineage>
        <taxon>Bacteria</taxon>
        <taxon>Bacillati</taxon>
        <taxon>Actinomycetota</taxon>
        <taxon>Actinomycetes</taxon>
        <taxon>Mycobacteriales</taxon>
        <taxon>Mycobacteriaceae</taxon>
        <taxon>Mycolicibacterium</taxon>
    </lineage>
</organism>
<dbReference type="EC" id="4.2.1.47" evidence="3"/>
<evidence type="ECO:0000259" key="2">
    <source>
        <dbReference type="Pfam" id="PF01370"/>
    </source>
</evidence>